<sequence length="211" mass="21445">MSHPRTAPALAAAVLLLTATACTTHGTATRDAPTPAAAVAVTGPLCAALPTGSEPGNPTFLAGQPAEAALTWMPTLTTFEAALRTSGALTDLDTTGGITILAPTDDAFAAMFSDDTWDTLMTRDHQKLRTLVDAHLIAGAHTADDLATAGTTRTLDGTTLTVARTGPSIRLGDNADTVCADYQATGARIHIIDAVLGPLPATADGTGHRAH</sequence>
<proteinExistence type="predicted"/>
<keyword evidence="4" id="KW-1185">Reference proteome</keyword>
<evidence type="ECO:0000259" key="2">
    <source>
        <dbReference type="PROSITE" id="PS50213"/>
    </source>
</evidence>
<reference evidence="3 4" key="1">
    <citation type="submission" date="2016-06" db="EMBL/GenBank/DDBJ databases">
        <authorList>
            <person name="Kjaerup R.B."/>
            <person name="Dalgaard T.S."/>
            <person name="Juul-Madsen H.R."/>
        </authorList>
    </citation>
    <scope>NUCLEOTIDE SEQUENCE [LARGE SCALE GENOMIC DNA]</scope>
    <source>
        <strain evidence="3 4">DSM 43904</strain>
    </source>
</reference>
<dbReference type="InterPro" id="IPR050904">
    <property type="entry name" value="Adhesion/Biosynth-related"/>
</dbReference>
<feature type="signal peptide" evidence="1">
    <location>
        <begin position="1"/>
        <end position="21"/>
    </location>
</feature>
<dbReference type="PANTHER" id="PTHR10900">
    <property type="entry name" value="PERIOSTIN-RELATED"/>
    <property type="match status" value="1"/>
</dbReference>
<name>A0A1C5HX82_9ACTN</name>
<organism evidence="3 4">
    <name type="scientific">Micromonospora echinaurantiaca</name>
    <dbReference type="NCBI Taxonomy" id="47857"/>
    <lineage>
        <taxon>Bacteria</taxon>
        <taxon>Bacillati</taxon>
        <taxon>Actinomycetota</taxon>
        <taxon>Actinomycetes</taxon>
        <taxon>Micromonosporales</taxon>
        <taxon>Micromonosporaceae</taxon>
        <taxon>Micromonospora</taxon>
    </lineage>
</organism>
<dbReference type="Pfam" id="PF02469">
    <property type="entry name" value="Fasciclin"/>
    <property type="match status" value="1"/>
</dbReference>
<feature type="domain" description="FAS1" evidence="2">
    <location>
        <begin position="63"/>
        <end position="196"/>
    </location>
</feature>
<protein>
    <submittedName>
        <fullName evidence="3">Uncaracterized surface protein containing fasciclin (FAS1) repeats</fullName>
    </submittedName>
</protein>
<dbReference type="PROSITE" id="PS51257">
    <property type="entry name" value="PROKAR_LIPOPROTEIN"/>
    <property type="match status" value="1"/>
</dbReference>
<dbReference type="Gene3D" id="2.30.180.10">
    <property type="entry name" value="FAS1 domain"/>
    <property type="match status" value="1"/>
</dbReference>
<evidence type="ECO:0000313" key="4">
    <source>
        <dbReference type="Proteomes" id="UP000198217"/>
    </source>
</evidence>
<dbReference type="AlphaFoldDB" id="A0A1C5HX82"/>
<evidence type="ECO:0000313" key="3">
    <source>
        <dbReference type="EMBL" id="SCG50503.1"/>
    </source>
</evidence>
<dbReference type="PROSITE" id="PS50213">
    <property type="entry name" value="FAS1"/>
    <property type="match status" value="1"/>
</dbReference>
<dbReference type="InterPro" id="IPR000782">
    <property type="entry name" value="FAS1_domain"/>
</dbReference>
<dbReference type="EMBL" id="LT607750">
    <property type="protein sequence ID" value="SCG50503.1"/>
    <property type="molecule type" value="Genomic_DNA"/>
</dbReference>
<dbReference type="SMART" id="SM00554">
    <property type="entry name" value="FAS1"/>
    <property type="match status" value="1"/>
</dbReference>
<keyword evidence="1" id="KW-0732">Signal</keyword>
<dbReference type="Proteomes" id="UP000198217">
    <property type="component" value="Chromosome I"/>
</dbReference>
<dbReference type="InterPro" id="IPR036378">
    <property type="entry name" value="FAS1_dom_sf"/>
</dbReference>
<dbReference type="RefSeq" id="WP_088993854.1">
    <property type="nucleotide sequence ID" value="NZ_LT607750.1"/>
</dbReference>
<gene>
    <name evidence="3" type="ORF">GA0070609_2384</name>
</gene>
<accession>A0A1C5HX82</accession>
<evidence type="ECO:0000256" key="1">
    <source>
        <dbReference type="SAM" id="SignalP"/>
    </source>
</evidence>
<dbReference type="SUPFAM" id="SSF82153">
    <property type="entry name" value="FAS1 domain"/>
    <property type="match status" value="1"/>
</dbReference>
<feature type="chain" id="PRO_5038785153" evidence="1">
    <location>
        <begin position="22"/>
        <end position="211"/>
    </location>
</feature>